<reference evidence="2 3" key="1">
    <citation type="submission" date="2024-01" db="EMBL/GenBank/DDBJ databases">
        <title>The complete chloroplast genome sequence of Lithospermum erythrorhizon: insights into the phylogenetic relationship among Boraginaceae species and the maternal lineages of purple gromwells.</title>
        <authorList>
            <person name="Okada T."/>
            <person name="Watanabe K."/>
        </authorList>
    </citation>
    <scope>NUCLEOTIDE SEQUENCE [LARGE SCALE GENOMIC DNA]</scope>
</reference>
<gene>
    <name evidence="2" type="ORF">LIER_24704</name>
</gene>
<evidence type="ECO:0000313" key="3">
    <source>
        <dbReference type="Proteomes" id="UP001454036"/>
    </source>
</evidence>
<organism evidence="2 3">
    <name type="scientific">Lithospermum erythrorhizon</name>
    <name type="common">Purple gromwell</name>
    <name type="synonym">Lithospermum officinale var. erythrorhizon</name>
    <dbReference type="NCBI Taxonomy" id="34254"/>
    <lineage>
        <taxon>Eukaryota</taxon>
        <taxon>Viridiplantae</taxon>
        <taxon>Streptophyta</taxon>
        <taxon>Embryophyta</taxon>
        <taxon>Tracheophyta</taxon>
        <taxon>Spermatophyta</taxon>
        <taxon>Magnoliopsida</taxon>
        <taxon>eudicotyledons</taxon>
        <taxon>Gunneridae</taxon>
        <taxon>Pentapetalae</taxon>
        <taxon>asterids</taxon>
        <taxon>lamiids</taxon>
        <taxon>Boraginales</taxon>
        <taxon>Boraginaceae</taxon>
        <taxon>Boraginoideae</taxon>
        <taxon>Lithospermeae</taxon>
        <taxon>Lithospermum</taxon>
    </lineage>
</organism>
<feature type="compositionally biased region" description="Polar residues" evidence="1">
    <location>
        <begin position="33"/>
        <end position="48"/>
    </location>
</feature>
<protein>
    <submittedName>
        <fullName evidence="2">Uncharacterized protein</fullName>
    </submittedName>
</protein>
<dbReference type="Proteomes" id="UP001454036">
    <property type="component" value="Unassembled WGS sequence"/>
</dbReference>
<feature type="compositionally biased region" description="Basic and acidic residues" evidence="1">
    <location>
        <begin position="173"/>
        <end position="185"/>
    </location>
</feature>
<comment type="caution">
    <text evidence="2">The sequence shown here is derived from an EMBL/GenBank/DDBJ whole genome shotgun (WGS) entry which is preliminary data.</text>
</comment>
<dbReference type="AlphaFoldDB" id="A0AAV3R3B3"/>
<feature type="region of interest" description="Disordered" evidence="1">
    <location>
        <begin position="1"/>
        <end position="195"/>
    </location>
</feature>
<sequence length="254" mass="29032">MDTATTSTIGITTRSKGPAIIPEIPIPPPRGPTNKTRPHQNSPHQLTPSMKIHNHSKQRSVHEVDSQHRPRGRTAHRYTEEYEQNISHHRSQPPRDGRDKGYYSPRPKHHALTRHQSPYSSSRGDYNDPTTTNENLSLSPEWENRRASKGKLPSRSLNKNNRLDYPTSCKTNKPREGARLDDHPQARGNARGNNDDVVARLQRQVDELSAKIKDIAPNAGPEKHRTLLPFSSRLRNEKMQRSFRMPKFVMFDGT</sequence>
<evidence type="ECO:0000256" key="1">
    <source>
        <dbReference type="SAM" id="MobiDB-lite"/>
    </source>
</evidence>
<accession>A0AAV3R3B3</accession>
<evidence type="ECO:0000313" key="2">
    <source>
        <dbReference type="EMBL" id="GAA0170453.1"/>
    </source>
</evidence>
<feature type="compositionally biased region" description="Low complexity" evidence="1">
    <location>
        <begin position="1"/>
        <end position="23"/>
    </location>
</feature>
<feature type="compositionally biased region" description="Polar residues" evidence="1">
    <location>
        <begin position="114"/>
        <end position="138"/>
    </location>
</feature>
<proteinExistence type="predicted"/>
<keyword evidence="3" id="KW-1185">Reference proteome</keyword>
<name>A0AAV3R3B3_LITER</name>
<dbReference type="EMBL" id="BAABME010007249">
    <property type="protein sequence ID" value="GAA0170453.1"/>
    <property type="molecule type" value="Genomic_DNA"/>
</dbReference>